<keyword evidence="1" id="KW-0175">Coiled coil</keyword>
<evidence type="ECO:0000256" key="1">
    <source>
        <dbReference type="SAM" id="Coils"/>
    </source>
</evidence>
<dbReference type="Proteomes" id="UP000823941">
    <property type="component" value="Chromosome 30"/>
</dbReference>
<evidence type="ECO:0000313" key="2">
    <source>
        <dbReference type="EMBL" id="KAG7295564.1"/>
    </source>
</evidence>
<organism evidence="2 3">
    <name type="scientific">Plutella xylostella</name>
    <name type="common">Diamondback moth</name>
    <name type="synonym">Plutella maculipennis</name>
    <dbReference type="NCBI Taxonomy" id="51655"/>
    <lineage>
        <taxon>Eukaryota</taxon>
        <taxon>Metazoa</taxon>
        <taxon>Ecdysozoa</taxon>
        <taxon>Arthropoda</taxon>
        <taxon>Hexapoda</taxon>
        <taxon>Insecta</taxon>
        <taxon>Pterygota</taxon>
        <taxon>Neoptera</taxon>
        <taxon>Endopterygota</taxon>
        <taxon>Lepidoptera</taxon>
        <taxon>Glossata</taxon>
        <taxon>Ditrysia</taxon>
        <taxon>Yponomeutoidea</taxon>
        <taxon>Plutellidae</taxon>
        <taxon>Plutella</taxon>
    </lineage>
</organism>
<keyword evidence="3" id="KW-1185">Reference proteome</keyword>
<dbReference type="EMBL" id="JAHIBW010000030">
    <property type="protein sequence ID" value="KAG7295564.1"/>
    <property type="molecule type" value="Genomic_DNA"/>
</dbReference>
<proteinExistence type="predicted"/>
<name>A0ABQ7PSW7_PLUXY</name>
<protein>
    <submittedName>
        <fullName evidence="2">Uncharacterized protein</fullName>
    </submittedName>
</protein>
<feature type="coiled-coil region" evidence="1">
    <location>
        <begin position="59"/>
        <end position="86"/>
    </location>
</feature>
<reference evidence="2 3" key="1">
    <citation type="submission" date="2021-06" db="EMBL/GenBank/DDBJ databases">
        <title>A haploid diamondback moth (Plutella xylostella L.) genome assembly resolves 31 chromosomes and identifies a diamide resistance mutation.</title>
        <authorList>
            <person name="Ward C.M."/>
            <person name="Perry K.D."/>
            <person name="Baker G."/>
            <person name="Powis K."/>
            <person name="Heckel D.G."/>
            <person name="Baxter S.W."/>
        </authorList>
    </citation>
    <scope>NUCLEOTIDE SEQUENCE [LARGE SCALE GENOMIC DNA]</scope>
    <source>
        <strain evidence="2 3">LV</strain>
        <tissue evidence="2">Single pupa</tissue>
    </source>
</reference>
<gene>
    <name evidence="2" type="ORF">JYU34_021805</name>
</gene>
<evidence type="ECO:0000313" key="3">
    <source>
        <dbReference type="Proteomes" id="UP000823941"/>
    </source>
</evidence>
<comment type="caution">
    <text evidence="2">The sequence shown here is derived from an EMBL/GenBank/DDBJ whole genome shotgun (WGS) entry which is preliminary data.</text>
</comment>
<accession>A0ABQ7PSW7</accession>
<sequence length="398" mass="45149">MNNSCDNITIRRTQVNNTTVNRNESLLDISYQSLPETVGYDDKEHSDLIEKIGILTMKLETANGEIDNLNLENSLLKKEITDCQNKLKIYKSLGIDDLNSSTPTKYLSPQYRRIRPTNVQSGIPRTSPNQFTCRSAKFLTDCRAATATNNHILQESFKTSSPKDKQMPTHNNKVYRPEDDVATIRLTESPTLDPKPDTRQRVALFSDAEGRGMRPFLQNLLGGGFKVCSFLKPNATLDQIMEGCDHNCRDFTKKDYIIIITKSIDKNPLKLQSFLYYYLNMLQHTNVIFGQICTSKFLNEAKLNSVINLICNNFNHATFVDFQAAGIRNNSKLIKCRVLLREILKQCYHHNYTEFKSASNVSSADKGTQTVNNALSLDDCNCNEIVESANDNGDKLFR</sequence>